<feature type="signal peptide" evidence="1">
    <location>
        <begin position="1"/>
        <end position="29"/>
    </location>
</feature>
<dbReference type="Gene3D" id="2.115.10.20">
    <property type="entry name" value="Glycosyl hydrolase domain, family 43"/>
    <property type="match status" value="1"/>
</dbReference>
<dbReference type="PANTHER" id="PTHR22925">
    <property type="entry name" value="GLYCOSYL HYDROLASE 43 FAMILY MEMBER"/>
    <property type="match status" value="1"/>
</dbReference>
<name>A0ABV6DRW1_9BACL</name>
<keyword evidence="3" id="KW-1185">Reference proteome</keyword>
<organism evidence="2 3">
    <name type="scientific">Paenibacillus chartarius</name>
    <dbReference type="NCBI Taxonomy" id="747481"/>
    <lineage>
        <taxon>Bacteria</taxon>
        <taxon>Bacillati</taxon>
        <taxon>Bacillota</taxon>
        <taxon>Bacilli</taxon>
        <taxon>Bacillales</taxon>
        <taxon>Paenibacillaceae</taxon>
        <taxon>Paenibacillus</taxon>
    </lineage>
</organism>
<sequence length="108" mass="12009">MMRKMKLWIATLVCLALMCALLSEGTLLAASQTLTNGLQFKDTSGNVVHAHGGGMLKVGNYYYWFGENRTDDGKFNGVSCYRSTDLVHWEFRNLILTKDSAQVRSLGA</sequence>
<dbReference type="SUPFAM" id="SSF75005">
    <property type="entry name" value="Arabinanase/levansucrase/invertase"/>
    <property type="match status" value="1"/>
</dbReference>
<dbReference type="PANTHER" id="PTHR22925:SF3">
    <property type="entry name" value="GLYCOSYL HYDROLASE FAMILY PROTEIN 43"/>
    <property type="match status" value="1"/>
</dbReference>
<protein>
    <recommendedName>
        <fullName evidence="4">Beta-xylosidase</fullName>
    </recommendedName>
</protein>
<dbReference type="InterPro" id="IPR023296">
    <property type="entry name" value="Glyco_hydro_beta-prop_sf"/>
</dbReference>
<feature type="chain" id="PRO_5045729998" description="Beta-xylosidase" evidence="1">
    <location>
        <begin position="30"/>
        <end position="108"/>
    </location>
</feature>
<gene>
    <name evidence="2" type="ORF">ACFFK0_23640</name>
</gene>
<evidence type="ECO:0000313" key="2">
    <source>
        <dbReference type="EMBL" id="MFC0215391.1"/>
    </source>
</evidence>
<dbReference type="Proteomes" id="UP001589776">
    <property type="component" value="Unassembled WGS sequence"/>
</dbReference>
<evidence type="ECO:0000313" key="3">
    <source>
        <dbReference type="Proteomes" id="UP001589776"/>
    </source>
</evidence>
<reference evidence="2 3" key="1">
    <citation type="submission" date="2024-09" db="EMBL/GenBank/DDBJ databases">
        <authorList>
            <person name="Sun Q."/>
            <person name="Mori K."/>
        </authorList>
    </citation>
    <scope>NUCLEOTIDE SEQUENCE [LARGE SCALE GENOMIC DNA]</scope>
    <source>
        <strain evidence="2 3">CCM 7759</strain>
    </source>
</reference>
<evidence type="ECO:0000256" key="1">
    <source>
        <dbReference type="SAM" id="SignalP"/>
    </source>
</evidence>
<keyword evidence="1" id="KW-0732">Signal</keyword>
<comment type="caution">
    <text evidence="2">The sequence shown here is derived from an EMBL/GenBank/DDBJ whole genome shotgun (WGS) entry which is preliminary data.</text>
</comment>
<proteinExistence type="predicted"/>
<dbReference type="EMBL" id="JBHLWN010000093">
    <property type="protein sequence ID" value="MFC0215391.1"/>
    <property type="molecule type" value="Genomic_DNA"/>
</dbReference>
<evidence type="ECO:0008006" key="4">
    <source>
        <dbReference type="Google" id="ProtNLM"/>
    </source>
</evidence>
<dbReference type="RefSeq" id="WP_377472842.1">
    <property type="nucleotide sequence ID" value="NZ_JBHLWN010000093.1"/>
</dbReference>
<accession>A0ABV6DRW1</accession>